<feature type="region of interest" description="Disordered" evidence="9">
    <location>
        <begin position="645"/>
        <end position="688"/>
    </location>
</feature>
<dbReference type="GO" id="GO:0046872">
    <property type="term" value="F:metal ion binding"/>
    <property type="evidence" value="ECO:0007669"/>
    <property type="project" value="UniProtKB-KW"/>
</dbReference>
<dbReference type="Proteomes" id="UP000683360">
    <property type="component" value="Unassembled WGS sequence"/>
</dbReference>
<keyword evidence="7" id="KW-1015">Disulfide bond</keyword>
<dbReference type="OrthoDB" id="6581954at2759"/>
<keyword evidence="6" id="KW-0479">Metal-binding</keyword>
<feature type="transmembrane region" description="Helical" evidence="10">
    <location>
        <begin position="530"/>
        <end position="552"/>
    </location>
</feature>
<evidence type="ECO:0000256" key="10">
    <source>
        <dbReference type="SAM" id="Phobius"/>
    </source>
</evidence>
<evidence type="ECO:0000256" key="1">
    <source>
        <dbReference type="ARBA" id="ARBA00004141"/>
    </source>
</evidence>
<dbReference type="GO" id="GO:0005283">
    <property type="term" value="F:amino acid:sodium symporter activity"/>
    <property type="evidence" value="ECO:0007669"/>
    <property type="project" value="TreeGrafter"/>
</dbReference>
<evidence type="ECO:0000313" key="11">
    <source>
        <dbReference type="EMBL" id="CAG2202726.1"/>
    </source>
</evidence>
<dbReference type="PROSITE" id="PS50267">
    <property type="entry name" value="NA_NEUROTRAN_SYMP_3"/>
    <property type="match status" value="1"/>
</dbReference>
<feature type="transmembrane region" description="Helical" evidence="10">
    <location>
        <begin position="243"/>
        <end position="263"/>
    </location>
</feature>
<dbReference type="PANTHER" id="PTHR11616:SF241">
    <property type="entry name" value="SODIUM- AND CHLORIDE-DEPENDENT GLYCINE TRANSPORTER 2"/>
    <property type="match status" value="1"/>
</dbReference>
<comment type="subcellular location">
    <subcellularLocation>
        <location evidence="1">Membrane</location>
        <topology evidence="1">Multi-pass membrane protein</topology>
    </subcellularLocation>
</comment>
<keyword evidence="2 8" id="KW-0813">Transport</keyword>
<dbReference type="InterPro" id="IPR037272">
    <property type="entry name" value="SNS_sf"/>
</dbReference>
<keyword evidence="4 10" id="KW-1133">Transmembrane helix</keyword>
<reference evidence="11" key="1">
    <citation type="submission" date="2021-03" db="EMBL/GenBank/DDBJ databases">
        <authorList>
            <person name="Bekaert M."/>
        </authorList>
    </citation>
    <scope>NUCLEOTIDE SEQUENCE</scope>
</reference>
<dbReference type="EMBL" id="CAJPWZ010000897">
    <property type="protein sequence ID" value="CAG2202726.1"/>
    <property type="molecule type" value="Genomic_DNA"/>
</dbReference>
<evidence type="ECO:0000256" key="4">
    <source>
        <dbReference type="ARBA" id="ARBA00022989"/>
    </source>
</evidence>
<evidence type="ECO:0000256" key="7">
    <source>
        <dbReference type="PIRSR" id="PIRSR600175-2"/>
    </source>
</evidence>
<gene>
    <name evidence="11" type="ORF">MEDL_17286</name>
</gene>
<organism evidence="11 12">
    <name type="scientific">Mytilus edulis</name>
    <name type="common">Blue mussel</name>
    <dbReference type="NCBI Taxonomy" id="6550"/>
    <lineage>
        <taxon>Eukaryota</taxon>
        <taxon>Metazoa</taxon>
        <taxon>Spiralia</taxon>
        <taxon>Lophotrochozoa</taxon>
        <taxon>Mollusca</taxon>
        <taxon>Bivalvia</taxon>
        <taxon>Autobranchia</taxon>
        <taxon>Pteriomorphia</taxon>
        <taxon>Mytilida</taxon>
        <taxon>Mytiloidea</taxon>
        <taxon>Mytilidae</taxon>
        <taxon>Mytilinae</taxon>
        <taxon>Mytilus</taxon>
    </lineage>
</organism>
<feature type="binding site" evidence="6">
    <location>
        <position position="48"/>
    </location>
    <ligand>
        <name>Na(+)</name>
        <dbReference type="ChEBI" id="CHEBI:29101"/>
        <label>1</label>
    </ligand>
</feature>
<dbReference type="PANTHER" id="PTHR11616">
    <property type="entry name" value="SODIUM/CHLORIDE DEPENDENT TRANSPORTER"/>
    <property type="match status" value="1"/>
</dbReference>
<feature type="transmembrane region" description="Helical" evidence="10">
    <location>
        <begin position="416"/>
        <end position="445"/>
    </location>
</feature>
<proteinExistence type="inferred from homology"/>
<feature type="binding site" evidence="6">
    <location>
        <position position="428"/>
    </location>
    <ligand>
        <name>Na(+)</name>
        <dbReference type="ChEBI" id="CHEBI:29101"/>
        <label>1</label>
    </ligand>
</feature>
<feature type="disulfide bond" evidence="7">
    <location>
        <begin position="149"/>
        <end position="158"/>
    </location>
</feature>
<feature type="transmembrane region" description="Helical" evidence="10">
    <location>
        <begin position="489"/>
        <end position="510"/>
    </location>
</feature>
<feature type="transmembrane region" description="Helical" evidence="10">
    <location>
        <begin position="275"/>
        <end position="295"/>
    </location>
</feature>
<protein>
    <recommendedName>
        <fullName evidence="8">Transporter</fullName>
    </recommendedName>
</protein>
<dbReference type="PROSITE" id="PS00610">
    <property type="entry name" value="NA_NEUROTRAN_SYMP_1"/>
    <property type="match status" value="1"/>
</dbReference>
<dbReference type="GO" id="GO:0089718">
    <property type="term" value="P:amino acid import across plasma membrane"/>
    <property type="evidence" value="ECO:0007669"/>
    <property type="project" value="TreeGrafter"/>
</dbReference>
<keyword evidence="6" id="KW-0915">Sodium</keyword>
<evidence type="ECO:0000313" key="12">
    <source>
        <dbReference type="Proteomes" id="UP000683360"/>
    </source>
</evidence>
<feature type="binding site" evidence="6">
    <location>
        <position position="44"/>
    </location>
    <ligand>
        <name>Na(+)</name>
        <dbReference type="ChEBI" id="CHEBI:29101"/>
        <label>2</label>
    </ligand>
</feature>
<feature type="transmembrane region" description="Helical" evidence="10">
    <location>
        <begin position="357"/>
        <end position="382"/>
    </location>
</feature>
<comment type="caution">
    <text evidence="11">The sequence shown here is derived from an EMBL/GenBank/DDBJ whole genome shotgun (WGS) entry which is preliminary data.</text>
</comment>
<feature type="binding site" evidence="6">
    <location>
        <position position="432"/>
    </location>
    <ligand>
        <name>Na(+)</name>
        <dbReference type="ChEBI" id="CHEBI:29101"/>
        <label>1</label>
    </ligand>
</feature>
<feature type="binding site" evidence="6">
    <location>
        <position position="41"/>
    </location>
    <ligand>
        <name>Na(+)</name>
        <dbReference type="ChEBI" id="CHEBI:29101"/>
        <label>1</label>
    </ligand>
</feature>
<name>A0A8S3R227_MYTED</name>
<feature type="binding site" evidence="6">
    <location>
        <position position="363"/>
    </location>
    <ligand>
        <name>Na(+)</name>
        <dbReference type="ChEBI" id="CHEBI:29101"/>
        <label>1</label>
    </ligand>
</feature>
<feature type="binding site" evidence="6">
    <location>
        <position position="43"/>
    </location>
    <ligand>
        <name>Na(+)</name>
        <dbReference type="ChEBI" id="CHEBI:29101"/>
        <label>1</label>
    </ligand>
</feature>
<evidence type="ECO:0000256" key="6">
    <source>
        <dbReference type="PIRSR" id="PIRSR600175-1"/>
    </source>
</evidence>
<dbReference type="InterPro" id="IPR000175">
    <property type="entry name" value="Na/ntran_symport"/>
</dbReference>
<keyword evidence="5 10" id="KW-0472">Membrane</keyword>
<evidence type="ECO:0000256" key="8">
    <source>
        <dbReference type="RuleBase" id="RU003732"/>
    </source>
</evidence>
<evidence type="ECO:0000256" key="2">
    <source>
        <dbReference type="ARBA" id="ARBA00022448"/>
    </source>
</evidence>
<dbReference type="GO" id="GO:0005886">
    <property type="term" value="C:plasma membrane"/>
    <property type="evidence" value="ECO:0007669"/>
    <property type="project" value="TreeGrafter"/>
</dbReference>
<dbReference type="Pfam" id="PF00209">
    <property type="entry name" value="SNF"/>
    <property type="match status" value="2"/>
</dbReference>
<feature type="transmembrane region" description="Helical" evidence="10">
    <location>
        <begin position="107"/>
        <end position="131"/>
    </location>
</feature>
<keyword evidence="8" id="KW-0769">Symport</keyword>
<evidence type="ECO:0000256" key="5">
    <source>
        <dbReference type="ARBA" id="ARBA00023136"/>
    </source>
</evidence>
<dbReference type="AlphaFoldDB" id="A0A8S3R227"/>
<dbReference type="PRINTS" id="PR00176">
    <property type="entry name" value="NANEUSMPORT"/>
</dbReference>
<feature type="binding site" evidence="6">
    <location>
        <position position="331"/>
    </location>
    <ligand>
        <name>Na(+)</name>
        <dbReference type="ChEBI" id="CHEBI:29101"/>
        <label>1</label>
    </ligand>
</feature>
<sequence>MQRIIIPPFCFDDLSFCNTSTREVERQAWSNKVEFFLSCVGYAVGLGNVWRFPYKCYRNGGGAFLIPYILMLVLVGLTMLFLELAFGQFASLGPFTIWRASPLFKGVGFASIALSVLVSIYYNVIIAYSLFYMLVTFVSFDGDVPWATCTNPWNTQFCITESIRITDDMNETQKLNITLGRMNTTCVDNILDMGGMNFTDLSYNFTQTNLSTCSYVGRYKLPSDEYFSRYVLRLHEATDFGDVGGISLKLALTLLLAWIFVFFALKNGVKSSGKIIYFTALFPYVVLVILLIRGLTLEGYMEGIKFYVIPKWEKLATPQVWVDAASQIFYSLGPAFGSLLTMASYNQFKNNCYRDAILVAVINCATSVFAGFVIFAVLGFMAHVTNQEVGDVATGGPGLVFIAYPEGIARMPYPPIWAFLFFFMLLSLGMSSQFAMVEAIISALADEFPSTLRRNKAKLCAAVCLVLFLCGLPLVTNGGIWVLTLMDDYSGSYSLLFVCMIELIAIAWVYGHNRFLEDLYMMLGFKVNYYWVAMWKFVAPVIIVLILIASGIQFSPSGYGDFVFPTWVQGVGWGLVSIPIVLLLGTMLIQLIRYGGFRNASRPQKDWGPALPENRTGRYADYLEVVYESKKEDIQKNGVIEMDKNEPNIVEQMKKRRESAQYNKGYEMDEKPVAEQNGHTVQSEDDKL</sequence>
<feature type="transmembrane region" description="Helical" evidence="10">
    <location>
        <begin position="65"/>
        <end position="86"/>
    </location>
</feature>
<feature type="transmembrane region" description="Helical" evidence="10">
    <location>
        <begin position="572"/>
        <end position="592"/>
    </location>
</feature>
<dbReference type="SUPFAM" id="SSF161070">
    <property type="entry name" value="SNF-like"/>
    <property type="match status" value="1"/>
</dbReference>
<evidence type="ECO:0000256" key="3">
    <source>
        <dbReference type="ARBA" id="ARBA00022692"/>
    </source>
</evidence>
<evidence type="ECO:0000256" key="9">
    <source>
        <dbReference type="SAM" id="MobiDB-lite"/>
    </source>
</evidence>
<keyword evidence="12" id="KW-1185">Reference proteome</keyword>
<feature type="transmembrane region" description="Helical" evidence="10">
    <location>
        <begin position="457"/>
        <end position="483"/>
    </location>
</feature>
<accession>A0A8S3R227</accession>
<keyword evidence="3 8" id="KW-0812">Transmembrane</keyword>
<comment type="similarity">
    <text evidence="8">Belongs to the sodium:neurotransmitter symporter (SNF) (TC 2.A.22) family.</text>
</comment>